<evidence type="ECO:0000256" key="3">
    <source>
        <dbReference type="ARBA" id="ARBA00022840"/>
    </source>
</evidence>
<dbReference type="AlphaFoldDB" id="A0A7W3PE66"/>
<reference evidence="6 7" key="1">
    <citation type="submission" date="2020-07" db="EMBL/GenBank/DDBJ databases">
        <title>Sequencing the genomes of 1000 actinobacteria strains.</title>
        <authorList>
            <person name="Klenk H.-P."/>
        </authorList>
    </citation>
    <scope>NUCLEOTIDE SEQUENCE [LARGE SCALE GENOMIC DNA]</scope>
    <source>
        <strain evidence="6 7">DSM 44121</strain>
    </source>
</reference>
<dbReference type="Proteomes" id="UP000540568">
    <property type="component" value="Unassembled WGS sequence"/>
</dbReference>
<evidence type="ECO:0000256" key="4">
    <source>
        <dbReference type="SAM" id="MobiDB-lite"/>
    </source>
</evidence>
<dbReference type="SMART" id="SM00382">
    <property type="entry name" value="AAA"/>
    <property type="match status" value="1"/>
</dbReference>
<evidence type="ECO:0000256" key="2">
    <source>
        <dbReference type="ARBA" id="ARBA00022741"/>
    </source>
</evidence>
<dbReference type="Gene3D" id="3.40.50.300">
    <property type="entry name" value="P-loop containing nucleotide triphosphate hydrolases"/>
    <property type="match status" value="1"/>
</dbReference>
<dbReference type="CDD" id="cd03293">
    <property type="entry name" value="ABC_NrtD_SsuB_transporters"/>
    <property type="match status" value="1"/>
</dbReference>
<comment type="caution">
    <text evidence="6">The sequence shown here is derived from an EMBL/GenBank/DDBJ whole genome shotgun (WGS) entry which is preliminary data.</text>
</comment>
<feature type="region of interest" description="Disordered" evidence="4">
    <location>
        <begin position="1"/>
        <end position="27"/>
    </location>
</feature>
<dbReference type="GO" id="GO:0016887">
    <property type="term" value="F:ATP hydrolysis activity"/>
    <property type="evidence" value="ECO:0007669"/>
    <property type="project" value="InterPro"/>
</dbReference>
<dbReference type="PANTHER" id="PTHR42788">
    <property type="entry name" value="TAURINE IMPORT ATP-BINDING PROTEIN-RELATED"/>
    <property type="match status" value="1"/>
</dbReference>
<keyword evidence="1" id="KW-0813">Transport</keyword>
<evidence type="ECO:0000256" key="1">
    <source>
        <dbReference type="ARBA" id="ARBA00022448"/>
    </source>
</evidence>
<dbReference type="PROSITE" id="PS00211">
    <property type="entry name" value="ABC_TRANSPORTER_1"/>
    <property type="match status" value="1"/>
</dbReference>
<sequence>MSRAAGSAGSVSPGGPVPDVVDPAAVDPAVDHTGGARLDVRGLRKVYGGIARGGVARGSSGAGSRGGAPVEAVADLTFEVRPGELVCVVGPSGAGKTTLLRCLAGLLPPTSGQVLLGDTPVTGPPAGMAVVLQEYGRSLFPWLTVARNVELPLREKGVAKRRRAELVEETLAAVGLADVADAYPWQLSGGMQQRVAIARAVAYEPQVLLMDEPFAAVDAQTRFELEDLVRALWRRLGITVVFVTHDIDEAIYLGERVLVLSARPTVLLEDVAVGLGPDRDQLGTRGAPEFARLRTHVYELVQQAKQGARTLDAARLTSATGGPDA</sequence>
<accession>A0A7W3PE66</accession>
<dbReference type="PROSITE" id="PS50893">
    <property type="entry name" value="ABC_TRANSPORTER_2"/>
    <property type="match status" value="1"/>
</dbReference>
<dbReference type="GO" id="GO:0005524">
    <property type="term" value="F:ATP binding"/>
    <property type="evidence" value="ECO:0007669"/>
    <property type="project" value="UniProtKB-KW"/>
</dbReference>
<protein>
    <submittedName>
        <fullName evidence="6">NitT/TauT family transport system ATP-binding protein</fullName>
    </submittedName>
</protein>
<dbReference type="SUPFAM" id="SSF52540">
    <property type="entry name" value="P-loop containing nucleoside triphosphate hydrolases"/>
    <property type="match status" value="1"/>
</dbReference>
<dbReference type="Pfam" id="PF00005">
    <property type="entry name" value="ABC_tran"/>
    <property type="match status" value="1"/>
</dbReference>
<evidence type="ECO:0000313" key="6">
    <source>
        <dbReference type="EMBL" id="MBA8808227.1"/>
    </source>
</evidence>
<dbReference type="PANTHER" id="PTHR42788:SF13">
    <property type="entry name" value="ALIPHATIC SULFONATES IMPORT ATP-BINDING PROTEIN SSUB"/>
    <property type="match status" value="1"/>
</dbReference>
<gene>
    <name evidence="6" type="ORF">FHX71_002169</name>
</gene>
<proteinExistence type="predicted"/>
<dbReference type="InterPro" id="IPR003439">
    <property type="entry name" value="ABC_transporter-like_ATP-bd"/>
</dbReference>
<evidence type="ECO:0000259" key="5">
    <source>
        <dbReference type="PROSITE" id="PS50893"/>
    </source>
</evidence>
<keyword evidence="3 6" id="KW-0067">ATP-binding</keyword>
<organism evidence="6 7">
    <name type="scientific">Promicromonospora sukumoe</name>
    <dbReference type="NCBI Taxonomy" id="88382"/>
    <lineage>
        <taxon>Bacteria</taxon>
        <taxon>Bacillati</taxon>
        <taxon>Actinomycetota</taxon>
        <taxon>Actinomycetes</taxon>
        <taxon>Micrococcales</taxon>
        <taxon>Promicromonosporaceae</taxon>
        <taxon>Promicromonospora</taxon>
    </lineage>
</organism>
<dbReference type="RefSeq" id="WP_246402508.1">
    <property type="nucleotide sequence ID" value="NZ_BAAATF010000003.1"/>
</dbReference>
<dbReference type="InterPro" id="IPR003593">
    <property type="entry name" value="AAA+_ATPase"/>
</dbReference>
<feature type="domain" description="ABC transporter" evidence="5">
    <location>
        <begin position="38"/>
        <end position="287"/>
    </location>
</feature>
<dbReference type="InterPro" id="IPR050166">
    <property type="entry name" value="ABC_transporter_ATP-bind"/>
</dbReference>
<dbReference type="InterPro" id="IPR017871">
    <property type="entry name" value="ABC_transporter-like_CS"/>
</dbReference>
<dbReference type="EMBL" id="JACGWV010000001">
    <property type="protein sequence ID" value="MBA8808227.1"/>
    <property type="molecule type" value="Genomic_DNA"/>
</dbReference>
<evidence type="ECO:0000313" key="7">
    <source>
        <dbReference type="Proteomes" id="UP000540568"/>
    </source>
</evidence>
<keyword evidence="7" id="KW-1185">Reference proteome</keyword>
<name>A0A7W3PE66_9MICO</name>
<dbReference type="InterPro" id="IPR027417">
    <property type="entry name" value="P-loop_NTPase"/>
</dbReference>
<keyword evidence="2" id="KW-0547">Nucleotide-binding</keyword>